<feature type="compositionally biased region" description="Acidic residues" evidence="2">
    <location>
        <begin position="705"/>
        <end position="727"/>
    </location>
</feature>
<feature type="region of interest" description="Disordered" evidence="2">
    <location>
        <begin position="686"/>
        <end position="727"/>
    </location>
</feature>
<dbReference type="PROSITE" id="PS50011">
    <property type="entry name" value="PROTEIN_KINASE_DOM"/>
    <property type="match status" value="1"/>
</dbReference>
<dbReference type="PROSITE" id="PS00107">
    <property type="entry name" value="PROTEIN_KINASE_ATP"/>
    <property type="match status" value="1"/>
</dbReference>
<dbReference type="InterPro" id="IPR052396">
    <property type="entry name" value="Meiotic_Drive_Suppr_Kinase"/>
</dbReference>
<dbReference type="InterPro" id="IPR000719">
    <property type="entry name" value="Prot_kinase_dom"/>
</dbReference>
<feature type="domain" description="Protein kinase" evidence="3">
    <location>
        <begin position="497"/>
        <end position="727"/>
    </location>
</feature>
<evidence type="ECO:0000256" key="2">
    <source>
        <dbReference type="SAM" id="MobiDB-lite"/>
    </source>
</evidence>
<dbReference type="SUPFAM" id="SSF56112">
    <property type="entry name" value="Protein kinase-like (PK-like)"/>
    <property type="match status" value="1"/>
</dbReference>
<gene>
    <name evidence="4" type="ORF">MCHLO_10672</name>
</gene>
<dbReference type="EMBL" id="DF848473">
    <property type="protein sequence ID" value="GAT53749.1"/>
    <property type="molecule type" value="Genomic_DNA"/>
</dbReference>
<reference evidence="4" key="1">
    <citation type="submission" date="2014-09" db="EMBL/GenBank/DDBJ databases">
        <title>Genome sequence of the luminous mushroom Mycena chlorophos for searching fungal bioluminescence genes.</title>
        <authorList>
            <person name="Tanaka Y."/>
            <person name="Kasuga D."/>
            <person name="Oba Y."/>
            <person name="Hase S."/>
            <person name="Sato K."/>
            <person name="Oba Y."/>
            <person name="Sakakibara Y."/>
        </authorList>
    </citation>
    <scope>NUCLEOTIDE SEQUENCE</scope>
</reference>
<proteinExistence type="predicted"/>
<dbReference type="PANTHER" id="PTHR37171:SF1">
    <property type="entry name" value="SERINE_THREONINE-PROTEIN KINASE YRZF-RELATED"/>
    <property type="match status" value="1"/>
</dbReference>
<accession>A0ABQ0LRS8</accession>
<dbReference type="Proteomes" id="UP000815677">
    <property type="component" value="Unassembled WGS sequence"/>
</dbReference>
<feature type="compositionally biased region" description="Basic residues" evidence="2">
    <location>
        <begin position="400"/>
        <end position="409"/>
    </location>
</feature>
<dbReference type="PANTHER" id="PTHR37171">
    <property type="entry name" value="SERINE/THREONINE-PROTEIN KINASE YRZF-RELATED"/>
    <property type="match status" value="1"/>
</dbReference>
<evidence type="ECO:0000313" key="5">
    <source>
        <dbReference type="Proteomes" id="UP000815677"/>
    </source>
</evidence>
<organism evidence="4 5">
    <name type="scientific">Mycena chlorophos</name>
    <name type="common">Agaric fungus</name>
    <name type="synonym">Agaricus chlorophos</name>
    <dbReference type="NCBI Taxonomy" id="658473"/>
    <lineage>
        <taxon>Eukaryota</taxon>
        <taxon>Fungi</taxon>
        <taxon>Dikarya</taxon>
        <taxon>Basidiomycota</taxon>
        <taxon>Agaricomycotina</taxon>
        <taxon>Agaricomycetes</taxon>
        <taxon>Agaricomycetidae</taxon>
        <taxon>Agaricales</taxon>
        <taxon>Marasmiineae</taxon>
        <taxon>Mycenaceae</taxon>
        <taxon>Mycena</taxon>
    </lineage>
</organism>
<dbReference type="InterPro" id="IPR011009">
    <property type="entry name" value="Kinase-like_dom_sf"/>
</dbReference>
<evidence type="ECO:0000256" key="1">
    <source>
        <dbReference type="PROSITE-ProRule" id="PRU10141"/>
    </source>
</evidence>
<feature type="region of interest" description="Disordered" evidence="2">
    <location>
        <begin position="393"/>
        <end position="441"/>
    </location>
</feature>
<evidence type="ECO:0000259" key="3">
    <source>
        <dbReference type="PROSITE" id="PS50011"/>
    </source>
</evidence>
<feature type="binding site" evidence="1">
    <location>
        <position position="534"/>
    </location>
    <ligand>
        <name>ATP</name>
        <dbReference type="ChEBI" id="CHEBI:30616"/>
    </ligand>
</feature>
<keyword evidence="5" id="KW-1185">Reference proteome</keyword>
<keyword evidence="1" id="KW-0547">Nucleotide-binding</keyword>
<sequence>MLDDPPTAAELTEDLQSVLLWNPQPALFQPSRRKEHPPPLVLPAHIAYNRHLDAKLGLRRVVPLGSLVNDISDVPQANIDSLLSTGICDQLPSSALKQFLRLHPDPGVRSAEVIANHYSNSFAKICSCIVTKLLIPKLPLWEDSIHWHRRALADTTPTGVNDNSRLYFFQHDDGRIKLFDDHDTLIDKDTLKDLDRVGHHEKPFGAWIFLSCSTEAQNLLESLDVYFSRETFKYRVCRTAYPTDTTSNIDIPRDSPSPAWKLPPSLVVPEEPLLHTPRRSARSAARKAVDFRVVPSARHRPRTTAHALPVTAEELIQLAWARAVETDSSIIVFNCGHFERICVRHRETQTLYMSPMYNVSTCERGYIRLHVGLYLALLRDEIERFKALENRISNPVHNTTKPHKNPRKRSAPEDAVGPAVKRAKMSSKKRAEATTPESPMELASQRDMMMVHLQFGVYHSPVPASFIRANLCLVHKSKRKSKIALKRSYQPYELIELTLTERLGGGATGVAHGAVARMATKDGQTFVQDNLVVKLAFREVPQRRLRHEYDVYRRLAEHAVTGVPKVYGLFEDLEGGTIALLMSNCGTTLWNLRPNKKDLAIFVPQAQRERFAEILSNVHKAGVRHYDIRSDNLMVNDAGEAFIVDFDRGRFNPSEGKKKREMGILEELMAGHDHYFGVRSPRCTGDSAEIWTRTPPPSEHHSQSSDEEQEEDRGSQDEEAGGEVDDC</sequence>
<protein>
    <recommendedName>
        <fullName evidence="3">Protein kinase domain-containing protein</fullName>
    </recommendedName>
</protein>
<dbReference type="Gene3D" id="1.10.510.10">
    <property type="entry name" value="Transferase(Phosphotransferase) domain 1"/>
    <property type="match status" value="1"/>
</dbReference>
<evidence type="ECO:0000313" key="4">
    <source>
        <dbReference type="EMBL" id="GAT53749.1"/>
    </source>
</evidence>
<keyword evidence="1" id="KW-0067">ATP-binding</keyword>
<name>A0ABQ0LRS8_MYCCL</name>
<dbReference type="InterPro" id="IPR017441">
    <property type="entry name" value="Protein_kinase_ATP_BS"/>
</dbReference>